<sequence>MNKMILSEDRWPAAAACCWCSGWRRSSGRATR</sequence>
<dbReference type="EnsemblPlants" id="Ma09_t19010.1">
    <property type="protein sequence ID" value="Ma09_p19010.1"/>
    <property type="gene ID" value="Ma09_g19010"/>
</dbReference>
<name>A0A804KL94_MUSAM</name>
<keyword evidence="2" id="KW-1185">Reference proteome</keyword>
<reference evidence="1" key="1">
    <citation type="submission" date="2021-05" db="UniProtKB">
        <authorList>
            <consortium name="EnsemblPlants"/>
        </authorList>
    </citation>
    <scope>IDENTIFICATION</scope>
    <source>
        <strain evidence="1">subsp. malaccensis</strain>
    </source>
</reference>
<protein>
    <submittedName>
        <fullName evidence="1">Uncharacterized protein</fullName>
    </submittedName>
</protein>
<dbReference type="InParanoid" id="A0A804KL94"/>
<evidence type="ECO:0000313" key="1">
    <source>
        <dbReference type="EnsemblPlants" id="Ma09_p19010.1"/>
    </source>
</evidence>
<dbReference type="Proteomes" id="UP000012960">
    <property type="component" value="Unplaced"/>
</dbReference>
<evidence type="ECO:0000313" key="2">
    <source>
        <dbReference type="Proteomes" id="UP000012960"/>
    </source>
</evidence>
<dbReference type="Gramene" id="Ma09_t19010.1">
    <property type="protein sequence ID" value="Ma09_p19010.1"/>
    <property type="gene ID" value="Ma09_g19010"/>
</dbReference>
<proteinExistence type="predicted"/>
<dbReference type="AlphaFoldDB" id="A0A804KL94"/>
<organism evidence="1 2">
    <name type="scientific">Musa acuminata subsp. malaccensis</name>
    <name type="common">Wild banana</name>
    <name type="synonym">Musa malaccensis</name>
    <dbReference type="NCBI Taxonomy" id="214687"/>
    <lineage>
        <taxon>Eukaryota</taxon>
        <taxon>Viridiplantae</taxon>
        <taxon>Streptophyta</taxon>
        <taxon>Embryophyta</taxon>
        <taxon>Tracheophyta</taxon>
        <taxon>Spermatophyta</taxon>
        <taxon>Magnoliopsida</taxon>
        <taxon>Liliopsida</taxon>
        <taxon>Zingiberales</taxon>
        <taxon>Musaceae</taxon>
        <taxon>Musa</taxon>
    </lineage>
</organism>
<accession>A0A804KL94</accession>